<feature type="signal peptide" evidence="1">
    <location>
        <begin position="1"/>
        <end position="16"/>
    </location>
</feature>
<dbReference type="AlphaFoldDB" id="A0A1W0E8F0"/>
<dbReference type="EMBL" id="MNPJ01000009">
    <property type="protein sequence ID" value="OQS55451.1"/>
    <property type="molecule type" value="Genomic_DNA"/>
</dbReference>
<dbReference type="EMBL" id="MNPJ01000008">
    <property type="protein sequence ID" value="OQS55508.1"/>
    <property type="molecule type" value="Genomic_DNA"/>
</dbReference>
<protein>
    <submittedName>
        <fullName evidence="3">Uncharacterized protein</fullName>
    </submittedName>
</protein>
<comment type="caution">
    <text evidence="3">The sequence shown here is derived from an EMBL/GenBank/DDBJ whole genome shotgun (WGS) entry which is preliminary data.</text>
</comment>
<evidence type="ECO:0000313" key="4">
    <source>
        <dbReference type="Proteomes" id="UP000192758"/>
    </source>
</evidence>
<gene>
    <name evidence="3" type="ORF">EHP00_1182</name>
    <name evidence="2" type="ORF">EHP00_2574</name>
</gene>
<keyword evidence="1" id="KW-0732">Signal</keyword>
<feature type="chain" id="PRO_5010955190" evidence="1">
    <location>
        <begin position="17"/>
        <end position="418"/>
    </location>
</feature>
<evidence type="ECO:0000313" key="2">
    <source>
        <dbReference type="EMBL" id="OQS55451.1"/>
    </source>
</evidence>
<dbReference type="VEuPathDB" id="MicrosporidiaDB:EHP00_1182"/>
<organism evidence="3 4">
    <name type="scientific">Ecytonucleospora hepatopenaei</name>
    <dbReference type="NCBI Taxonomy" id="646526"/>
    <lineage>
        <taxon>Eukaryota</taxon>
        <taxon>Fungi</taxon>
        <taxon>Fungi incertae sedis</taxon>
        <taxon>Microsporidia</taxon>
        <taxon>Enterocytozoonidae</taxon>
        <taxon>Ecytonucleospora</taxon>
    </lineage>
</organism>
<reference evidence="3 4" key="1">
    <citation type="journal article" date="2017" name="Environ. Microbiol.">
        <title>Decay of the glycolytic pathway and adaptation to intranuclear parasitism within Enterocytozoonidae microsporidia.</title>
        <authorList>
            <person name="Wiredu Boakye D."/>
            <person name="Jaroenlak P."/>
            <person name="Prachumwat A."/>
            <person name="Williams T.A."/>
            <person name="Bateman K.S."/>
            <person name="Itsathitphaisarn O."/>
            <person name="Sritunyalucksana K."/>
            <person name="Paszkiewicz K.H."/>
            <person name="Moore K.A."/>
            <person name="Stentiford G.D."/>
            <person name="Williams B.A."/>
        </authorList>
    </citation>
    <scope>NUCLEOTIDE SEQUENCE [LARGE SCALE GENOMIC DNA]</scope>
    <source>
        <strain evidence="3 4">TH1</strain>
    </source>
</reference>
<name>A0A1W0E8F0_9MICR</name>
<dbReference type="Proteomes" id="UP000192758">
    <property type="component" value="Unassembled WGS sequence"/>
</dbReference>
<evidence type="ECO:0000313" key="3">
    <source>
        <dbReference type="EMBL" id="OQS55508.1"/>
    </source>
</evidence>
<sequence length="418" mass="50697">MIFLKLIIDFFTLIETSKVLLEYSCENKNVFKKCDHYGFSSNLKEIFLGEKFEDILEFVLDCKNKNSMCCKTLDCMLNRNMNELFLFFTKNHYQILSEICGYFRNISDNTHNQNYQLKDKISILIKISEILCNKTQEFMERNASYLLMLEITENFDKLEIDNLDFFYHKTAILFNLTKICFRSLFIIQDFLKYHKNLVENRTYEKVNKEYLKLSDFFTKISNFKSKTTALFYFCKLEMYKDKENKHQKNFSIETYNLKSYLKEEILNKSISVDEPLFFKLMENYKNKDIISNCCYEAGDRQENIWQNNTKYFRKLENDTERLNSVLNERIYDCLKISDNSKEIILFFKYLFVFFKEKNKALNYFATEYTKCLYSKFNHVLNEICYYEYSLRYISYRGLYNILQELEIIHCDLSHNFLF</sequence>
<dbReference type="VEuPathDB" id="MicrosporidiaDB:EHP00_2574"/>
<proteinExistence type="predicted"/>
<evidence type="ECO:0000256" key="1">
    <source>
        <dbReference type="SAM" id="SignalP"/>
    </source>
</evidence>
<keyword evidence="4" id="KW-1185">Reference proteome</keyword>
<accession>A0A1W0E8F0</accession>